<keyword evidence="3" id="KW-1185">Reference proteome</keyword>
<protein>
    <submittedName>
        <fullName evidence="2">Uncharacterized protein</fullName>
    </submittedName>
</protein>
<accession>A0AAD5CR48</accession>
<dbReference type="Proteomes" id="UP001206925">
    <property type="component" value="Unassembled WGS sequence"/>
</dbReference>
<proteinExistence type="predicted"/>
<dbReference type="EMBL" id="JAMZMK010006916">
    <property type="protein sequence ID" value="KAI7746703.1"/>
    <property type="molecule type" value="Genomic_DNA"/>
</dbReference>
<feature type="non-terminal residue" evidence="2">
    <location>
        <position position="166"/>
    </location>
</feature>
<gene>
    <name evidence="2" type="ORF">M8C21_009266</name>
</gene>
<feature type="region of interest" description="Disordered" evidence="1">
    <location>
        <begin position="1"/>
        <end position="24"/>
    </location>
</feature>
<evidence type="ECO:0000313" key="3">
    <source>
        <dbReference type="Proteomes" id="UP001206925"/>
    </source>
</evidence>
<feature type="region of interest" description="Disordered" evidence="1">
    <location>
        <begin position="125"/>
        <end position="152"/>
    </location>
</feature>
<evidence type="ECO:0000256" key="1">
    <source>
        <dbReference type="SAM" id="MobiDB-lite"/>
    </source>
</evidence>
<dbReference type="AlphaFoldDB" id="A0AAD5CR48"/>
<dbReference type="Gene3D" id="3.30.200.20">
    <property type="entry name" value="Phosphorylase Kinase, domain 1"/>
    <property type="match status" value="1"/>
</dbReference>
<sequence>PRQRESGEQRERDRKKGTGGRDAASRGLWLALIETTADTSGNKDTKHKSSNLEIIVGSALALWDSTSESGGVPQLKGARAFTLNELQKYTNNFSEINNIGRGGYGMGLVLIAEDWLFATFDPTTKRERGRAGDGPGRRSRGGGGRKEKRWLQGGVKVKGKGNGLFR</sequence>
<feature type="non-terminal residue" evidence="2">
    <location>
        <position position="1"/>
    </location>
</feature>
<reference evidence="2" key="1">
    <citation type="submission" date="2022-06" db="EMBL/GenBank/DDBJ databases">
        <title>Uncovering the hologenomic basis of an extraordinary plant invasion.</title>
        <authorList>
            <person name="Bieker V.C."/>
            <person name="Martin M.D."/>
            <person name="Gilbert T."/>
            <person name="Hodgins K."/>
            <person name="Battlay P."/>
            <person name="Petersen B."/>
            <person name="Wilson J."/>
        </authorList>
    </citation>
    <scope>NUCLEOTIDE SEQUENCE</scope>
    <source>
        <strain evidence="2">AA19_3_7</strain>
        <tissue evidence="2">Leaf</tissue>
    </source>
</reference>
<evidence type="ECO:0000313" key="2">
    <source>
        <dbReference type="EMBL" id="KAI7746703.1"/>
    </source>
</evidence>
<organism evidence="2 3">
    <name type="scientific">Ambrosia artemisiifolia</name>
    <name type="common">Common ragweed</name>
    <dbReference type="NCBI Taxonomy" id="4212"/>
    <lineage>
        <taxon>Eukaryota</taxon>
        <taxon>Viridiplantae</taxon>
        <taxon>Streptophyta</taxon>
        <taxon>Embryophyta</taxon>
        <taxon>Tracheophyta</taxon>
        <taxon>Spermatophyta</taxon>
        <taxon>Magnoliopsida</taxon>
        <taxon>eudicotyledons</taxon>
        <taxon>Gunneridae</taxon>
        <taxon>Pentapetalae</taxon>
        <taxon>asterids</taxon>
        <taxon>campanulids</taxon>
        <taxon>Asterales</taxon>
        <taxon>Asteraceae</taxon>
        <taxon>Asteroideae</taxon>
        <taxon>Heliantheae alliance</taxon>
        <taxon>Heliantheae</taxon>
        <taxon>Ambrosia</taxon>
    </lineage>
</organism>
<name>A0AAD5CR48_AMBAR</name>
<feature type="compositionally biased region" description="Basic and acidic residues" evidence="1">
    <location>
        <begin position="1"/>
        <end position="16"/>
    </location>
</feature>
<comment type="caution">
    <text evidence="2">The sequence shown here is derived from an EMBL/GenBank/DDBJ whole genome shotgun (WGS) entry which is preliminary data.</text>
</comment>